<reference evidence="1 2" key="1">
    <citation type="submission" date="2020-11" db="EMBL/GenBank/DDBJ databases">
        <title>Fusibacter basophilias sp. nov.</title>
        <authorList>
            <person name="Qiu D."/>
        </authorList>
    </citation>
    <scope>NUCLEOTIDE SEQUENCE [LARGE SCALE GENOMIC DNA]</scope>
    <source>
        <strain evidence="1 2">Q10-2</strain>
    </source>
</reference>
<dbReference type="EMBL" id="JADKNH010000002">
    <property type="protein sequence ID" value="MBF4692134.1"/>
    <property type="molecule type" value="Genomic_DNA"/>
</dbReference>
<protein>
    <submittedName>
        <fullName evidence="1">Uncharacterized protein</fullName>
    </submittedName>
</protein>
<gene>
    <name evidence="1" type="ORF">ISU02_03345</name>
</gene>
<comment type="caution">
    <text evidence="1">The sequence shown here is derived from an EMBL/GenBank/DDBJ whole genome shotgun (WGS) entry which is preliminary data.</text>
</comment>
<evidence type="ECO:0000313" key="1">
    <source>
        <dbReference type="EMBL" id="MBF4692134.1"/>
    </source>
</evidence>
<dbReference type="Proteomes" id="UP000614200">
    <property type="component" value="Unassembled WGS sequence"/>
</dbReference>
<organism evidence="1 2">
    <name type="scientific">Fusibacter ferrireducens</name>
    <dbReference type="NCBI Taxonomy" id="2785058"/>
    <lineage>
        <taxon>Bacteria</taxon>
        <taxon>Bacillati</taxon>
        <taxon>Bacillota</taxon>
        <taxon>Clostridia</taxon>
        <taxon>Eubacteriales</taxon>
        <taxon>Eubacteriales Family XII. Incertae Sedis</taxon>
        <taxon>Fusibacter</taxon>
    </lineage>
</organism>
<name>A0ABR9ZR59_9FIRM</name>
<dbReference type="RefSeq" id="WP_194700376.1">
    <property type="nucleotide sequence ID" value="NZ_JADKNH010000002.1"/>
</dbReference>
<evidence type="ECO:0000313" key="2">
    <source>
        <dbReference type="Proteomes" id="UP000614200"/>
    </source>
</evidence>
<sequence>MEREDITRTIIELTIDKVFVDVEIDAERRIRNLVDLGQNFSKGQFQRSFFEMVQKMLANDESPYYLHAKNTIAQVNHETLKTFGINLGYNGCTKGVRQIRENRATYHFNIPWSITFSLTDTHRISQYDIERVILEGEQLGVYVYLIFCTTERIKEVVYLLEKFPDCAFILFLKGTFIKSQAMGALHKYHNFMISTLFESKDCSQTTDYLTQNGFLHAVHSFYNDAHLEEIISGAWIKNALRTSSTFAFLIHETSCSHEVKKEVEKYVIGVREQQRYPIFLMEFTMDMNSIDRIISEESHSIGFNSEGQVYTAMGKLEGGKNNLLAGNLQEILEHNMPIHASGESTSLFESDSPVIIE</sequence>
<accession>A0ABR9ZR59</accession>
<proteinExistence type="predicted"/>
<keyword evidence="2" id="KW-1185">Reference proteome</keyword>